<dbReference type="RefSeq" id="WP_043190133.1">
    <property type="nucleotide sequence ID" value="NZ_CP009533.1"/>
</dbReference>
<feature type="domain" description="VRR-NUC" evidence="11">
    <location>
        <begin position="431"/>
        <end position="545"/>
    </location>
</feature>
<dbReference type="Pfam" id="PF21315">
    <property type="entry name" value="FAN1_HTH"/>
    <property type="match status" value="1"/>
</dbReference>
<reference evidence="12 13" key="1">
    <citation type="journal article" date="2015" name="J. Biotechnol.">
        <title>Complete genome sequence of Pseudomonas rhizosphaerae IH5T (=DSM 16299T), a phosphate-solubilizing rhizobacterium for bacterial biofertilizer.</title>
        <authorList>
            <person name="Kwak Y."/>
            <person name="Jung B.K."/>
            <person name="Shin J.H."/>
        </authorList>
    </citation>
    <scope>NUCLEOTIDE SEQUENCE [LARGE SCALE GENOMIC DNA]</scope>
    <source>
        <strain evidence="12">DSM 16299</strain>
    </source>
</reference>
<evidence type="ECO:0000256" key="6">
    <source>
        <dbReference type="ARBA" id="ARBA00022722"/>
    </source>
</evidence>
<evidence type="ECO:0000256" key="5">
    <source>
        <dbReference type="ARBA" id="ARBA00012029"/>
    </source>
</evidence>
<keyword evidence="6" id="KW-0540">Nuclease</keyword>
<proteinExistence type="inferred from homology"/>
<dbReference type="InterPro" id="IPR014883">
    <property type="entry name" value="VRR_NUC"/>
</dbReference>
<dbReference type="HOGENOM" id="CLU_036183_0_0_6"/>
<dbReference type="InterPro" id="IPR033315">
    <property type="entry name" value="Fan1-like"/>
</dbReference>
<keyword evidence="9" id="KW-0460">Magnesium</keyword>
<dbReference type="GO" id="GO:0004528">
    <property type="term" value="F:phosphodiesterase I activity"/>
    <property type="evidence" value="ECO:0007669"/>
    <property type="project" value="UniProtKB-EC"/>
</dbReference>
<comment type="cofactor">
    <cofactor evidence="3">
        <name>Mg(2+)</name>
        <dbReference type="ChEBI" id="CHEBI:18420"/>
    </cofactor>
</comment>
<dbReference type="Gene3D" id="3.40.1350.10">
    <property type="match status" value="1"/>
</dbReference>
<dbReference type="GO" id="GO:0003676">
    <property type="term" value="F:nucleic acid binding"/>
    <property type="evidence" value="ECO:0007669"/>
    <property type="project" value="InterPro"/>
</dbReference>
<evidence type="ECO:0000256" key="3">
    <source>
        <dbReference type="ARBA" id="ARBA00001946"/>
    </source>
</evidence>
<evidence type="ECO:0000256" key="1">
    <source>
        <dbReference type="ARBA" id="ARBA00000983"/>
    </source>
</evidence>
<dbReference type="InterPro" id="IPR040603">
    <property type="entry name" value="FAN1_SAP_bact"/>
</dbReference>
<evidence type="ECO:0000313" key="13">
    <source>
        <dbReference type="Proteomes" id="UP000029499"/>
    </source>
</evidence>
<evidence type="ECO:0000256" key="2">
    <source>
        <dbReference type="ARBA" id="ARBA00001936"/>
    </source>
</evidence>
<comment type="catalytic activity">
    <reaction evidence="1">
        <text>Hydrolytically removes 5'-nucleotides successively from the 3'-hydroxy termini of 3'-hydroxy-terminated oligonucleotides.</text>
        <dbReference type="EC" id="3.1.4.1"/>
    </reaction>
</comment>
<evidence type="ECO:0000256" key="4">
    <source>
        <dbReference type="ARBA" id="ARBA00005533"/>
    </source>
</evidence>
<dbReference type="Pfam" id="PF08774">
    <property type="entry name" value="VRR_NUC"/>
    <property type="match status" value="1"/>
</dbReference>
<organism evidence="12 13">
    <name type="scientific">Pseudomonas rhizosphaerae</name>
    <dbReference type="NCBI Taxonomy" id="216142"/>
    <lineage>
        <taxon>Bacteria</taxon>
        <taxon>Pseudomonadati</taxon>
        <taxon>Pseudomonadota</taxon>
        <taxon>Gammaproteobacteria</taxon>
        <taxon>Pseudomonadales</taxon>
        <taxon>Pseudomonadaceae</taxon>
        <taxon>Pseudomonas</taxon>
    </lineage>
</organism>
<dbReference type="Pfam" id="PF18081">
    <property type="entry name" value="FANC_SAP"/>
    <property type="match status" value="1"/>
</dbReference>
<dbReference type="EMBL" id="CP009533">
    <property type="protein sequence ID" value="AIS18005.1"/>
    <property type="molecule type" value="Genomic_DNA"/>
</dbReference>
<comment type="similarity">
    <text evidence="4">Belongs to the FAN1 family.</text>
</comment>
<dbReference type="STRING" id="216142.LT40_11650"/>
<keyword evidence="10" id="KW-0464">Manganese</keyword>
<dbReference type="GO" id="GO:0046872">
    <property type="term" value="F:metal ion binding"/>
    <property type="evidence" value="ECO:0007669"/>
    <property type="project" value="UniProtKB-KW"/>
</dbReference>
<dbReference type="PANTHER" id="PTHR15749:SF4">
    <property type="entry name" value="FANCONI-ASSOCIATED NUCLEASE 1"/>
    <property type="match status" value="1"/>
</dbReference>
<dbReference type="SMART" id="SM00990">
    <property type="entry name" value="VRR_NUC"/>
    <property type="match status" value="1"/>
</dbReference>
<evidence type="ECO:0000256" key="9">
    <source>
        <dbReference type="ARBA" id="ARBA00022842"/>
    </source>
</evidence>
<dbReference type="InterPro" id="IPR049125">
    <property type="entry name" value="FAN1-like_WH"/>
</dbReference>
<keyword evidence="13" id="KW-1185">Reference proteome</keyword>
<name>A0A089YW92_9PSED</name>
<evidence type="ECO:0000313" key="12">
    <source>
        <dbReference type="EMBL" id="AIS18005.1"/>
    </source>
</evidence>
<accession>A0A089YW92</accession>
<dbReference type="GO" id="GO:0036297">
    <property type="term" value="P:interstrand cross-link repair"/>
    <property type="evidence" value="ECO:0007669"/>
    <property type="project" value="InterPro"/>
</dbReference>
<evidence type="ECO:0000256" key="8">
    <source>
        <dbReference type="ARBA" id="ARBA00022801"/>
    </source>
</evidence>
<keyword evidence="7" id="KW-0479">Metal-binding</keyword>
<keyword evidence="8" id="KW-0378">Hydrolase</keyword>
<dbReference type="AlphaFoldDB" id="A0A089YW92"/>
<comment type="cofactor">
    <cofactor evidence="2">
        <name>Mn(2+)</name>
        <dbReference type="ChEBI" id="CHEBI:29035"/>
    </cofactor>
</comment>
<gene>
    <name evidence="12" type="ORF">LT40_11650</name>
</gene>
<evidence type="ECO:0000256" key="7">
    <source>
        <dbReference type="ARBA" id="ARBA00022723"/>
    </source>
</evidence>
<dbReference type="InterPro" id="IPR011856">
    <property type="entry name" value="tRNA_endonuc-like_dom_sf"/>
</dbReference>
<dbReference type="eggNOG" id="COG2176">
    <property type="taxonomic scope" value="Bacteria"/>
</dbReference>
<protein>
    <recommendedName>
        <fullName evidence="5">phosphodiesterase I</fullName>
        <ecNumber evidence="5">3.1.4.1</ecNumber>
    </recommendedName>
</protein>
<evidence type="ECO:0000259" key="11">
    <source>
        <dbReference type="SMART" id="SM00990"/>
    </source>
</evidence>
<dbReference type="EC" id="3.1.4.1" evidence="5"/>
<dbReference type="OrthoDB" id="9803913at2"/>
<dbReference type="PANTHER" id="PTHR15749">
    <property type="entry name" value="FANCONI-ASSOCIATED NUCLEASE 1"/>
    <property type="match status" value="1"/>
</dbReference>
<dbReference type="KEGG" id="prh:LT40_11650"/>
<evidence type="ECO:0000256" key="10">
    <source>
        <dbReference type="ARBA" id="ARBA00023211"/>
    </source>
</evidence>
<dbReference type="Proteomes" id="UP000029499">
    <property type="component" value="Chromosome"/>
</dbReference>
<sequence>MAFAPLEDPFYYLANFRRVLAWLEQRYLDVLDTEELGFIQRFETLPQPSQALLVRMIMRKGEMFRASRLDYAEIGCPHEAAGPLLASGYLMDQAPLTLEQVGEVLLKPEIVTCFSAHITKSSLPKPQLLLALAEHQWPAQPFQAWCPTLADTLYCLTVQALCDRLRLLFFGNLHQGWTEFVLADLGVYRYESVQLAPESRGLTHRDDVAAGLALHACSEAMEAGLPCEDIHRQLLAVTTEKSWLQSRRQKLLFRLGYACERQQDLQQALVVYRSCEFAQARARIIRVLELCGEYAQALALAEQASLAPLNPAEAQQLPRMLPRLRRHLGLPAQPKRHAAKVARLDLTLVLCEQRLSVERRVAASLHSEDAPVHYVENTLFNALFGLLCWKAIFAPLPGAFFHPFQNGPADLHQPDFRQRRSALFDACLGELDDGRYKHTIRQTWQEKRGLQSPFVHWGMLDETLLELALGCIPAQHLKHCFDRVLEDVKANRTGMPDLIQFWPAEGRYLMIEVKGPGDRLQDNQLRWLEFCARHGLPVQVCYVEWAGQPA</sequence>